<name>A0A8J7LQQ8_9RHOB</name>
<dbReference type="EMBL" id="JAELVR010000001">
    <property type="protein sequence ID" value="MBJ6370014.1"/>
    <property type="molecule type" value="Genomic_DNA"/>
</dbReference>
<evidence type="ECO:0000259" key="1">
    <source>
        <dbReference type="Pfam" id="PF12724"/>
    </source>
</evidence>
<dbReference type="InterPro" id="IPR029039">
    <property type="entry name" value="Flavoprotein-like_sf"/>
</dbReference>
<dbReference type="RefSeq" id="WP_199022777.1">
    <property type="nucleotide sequence ID" value="NZ_JAELVR010000001.1"/>
</dbReference>
<dbReference type="GO" id="GO:0070819">
    <property type="term" value="F:menaquinone-dependent protoporphyrinogen oxidase activity"/>
    <property type="evidence" value="ECO:0007669"/>
    <property type="project" value="TreeGrafter"/>
</dbReference>
<proteinExistence type="predicted"/>
<dbReference type="SUPFAM" id="SSF52218">
    <property type="entry name" value="Flavoproteins"/>
    <property type="match status" value="1"/>
</dbReference>
<evidence type="ECO:0000313" key="2">
    <source>
        <dbReference type="EMBL" id="MBJ6370014.1"/>
    </source>
</evidence>
<sequence length="176" mass="19478">MNILICYATTEGQTRKIMRFCADEMLAQGHGVELLPVSEADPIDFARYDAAILAGSVHIGAIQEELCDFASRHHARLNAMPTLFLVVSLAAAGKDGSDHAELDKIAEDFCNAAQWTPGATHHVAGAFRFSEYDFFKTWAMRYIASQYGQKVDPHSDTEYTDWDALSAVLKGWPYTA</sequence>
<dbReference type="GO" id="GO:0006783">
    <property type="term" value="P:heme biosynthetic process"/>
    <property type="evidence" value="ECO:0007669"/>
    <property type="project" value="TreeGrafter"/>
</dbReference>
<organism evidence="2 3">
    <name type="scientific">Sedimentitalea arenosa</name>
    <dbReference type="NCBI Taxonomy" id="2798803"/>
    <lineage>
        <taxon>Bacteria</taxon>
        <taxon>Pseudomonadati</taxon>
        <taxon>Pseudomonadota</taxon>
        <taxon>Alphaproteobacteria</taxon>
        <taxon>Rhodobacterales</taxon>
        <taxon>Paracoccaceae</taxon>
        <taxon>Sedimentitalea</taxon>
    </lineage>
</organism>
<dbReference type="Proteomes" id="UP000619079">
    <property type="component" value="Unassembled WGS sequence"/>
</dbReference>
<protein>
    <submittedName>
        <fullName evidence="2">Protoporphyrinogen oxidase</fullName>
    </submittedName>
</protein>
<dbReference type="InterPro" id="IPR026816">
    <property type="entry name" value="Flavodoxin_dom"/>
</dbReference>
<evidence type="ECO:0000313" key="3">
    <source>
        <dbReference type="Proteomes" id="UP000619079"/>
    </source>
</evidence>
<keyword evidence="3" id="KW-1185">Reference proteome</keyword>
<dbReference type="InterPro" id="IPR052200">
    <property type="entry name" value="Protoporphyrinogen_IX_DH"/>
</dbReference>
<dbReference type="AlphaFoldDB" id="A0A8J7LQQ8"/>
<dbReference type="PANTHER" id="PTHR38030">
    <property type="entry name" value="PROTOPORPHYRINOGEN IX DEHYDROGENASE [MENAQUINONE]"/>
    <property type="match status" value="1"/>
</dbReference>
<gene>
    <name evidence="2" type="ORF">JF290_00630</name>
</gene>
<feature type="domain" description="Flavodoxin" evidence="1">
    <location>
        <begin position="4"/>
        <end position="150"/>
    </location>
</feature>
<dbReference type="Pfam" id="PF12724">
    <property type="entry name" value="Flavodoxin_5"/>
    <property type="match status" value="1"/>
</dbReference>
<accession>A0A8J7LQQ8</accession>
<dbReference type="GO" id="GO:0010181">
    <property type="term" value="F:FMN binding"/>
    <property type="evidence" value="ECO:0007669"/>
    <property type="project" value="TreeGrafter"/>
</dbReference>
<dbReference type="PANTHER" id="PTHR38030:SF2">
    <property type="entry name" value="PROTOPORPHYRINOGEN IX DEHYDROGENASE [QUINONE]"/>
    <property type="match status" value="1"/>
</dbReference>
<dbReference type="Gene3D" id="3.40.50.360">
    <property type="match status" value="1"/>
</dbReference>
<reference evidence="2" key="1">
    <citation type="submission" date="2020-12" db="EMBL/GenBank/DDBJ databases">
        <title>Sedimentitalea sp. nov., isolated from sand in Incheon.</title>
        <authorList>
            <person name="Kim W."/>
        </authorList>
    </citation>
    <scope>NUCLEOTIDE SEQUENCE</scope>
    <source>
        <strain evidence="2">CAU 1593</strain>
    </source>
</reference>
<comment type="caution">
    <text evidence="2">The sequence shown here is derived from an EMBL/GenBank/DDBJ whole genome shotgun (WGS) entry which is preliminary data.</text>
</comment>